<dbReference type="PROSITE" id="PS51674">
    <property type="entry name" value="4FE4S_WBL"/>
    <property type="match status" value="1"/>
</dbReference>
<dbReference type="GO" id="GO:0051539">
    <property type="term" value="F:4 iron, 4 sulfur cluster binding"/>
    <property type="evidence" value="ECO:0007669"/>
    <property type="project" value="UniProtKB-UniRule"/>
</dbReference>
<feature type="binding site" evidence="11">
    <location>
        <position position="47"/>
    </location>
    <ligand>
        <name>[4Fe-4S] cluster</name>
        <dbReference type="ChEBI" id="CHEBI:49883"/>
    </ligand>
</feature>
<keyword evidence="5 11" id="KW-0408">Iron</keyword>
<evidence type="ECO:0000256" key="2">
    <source>
        <dbReference type="ARBA" id="ARBA00006597"/>
    </source>
</evidence>
<comment type="function">
    <text evidence="11">Acts as a transcriptional regulator. Probably redox-responsive. The apo- but not holo-form probably binds DNA.</text>
</comment>
<sequence length="90" mass="10000">MPDSDPGGDWRLQGLCRSEDPDSWFPVGATPAAKAAERHAKAVCWRCPVRVVCGRWALDHREPVGVWGGLSEGERRAILRRRGVRLPEIA</sequence>
<dbReference type="GO" id="GO:0035731">
    <property type="term" value="F:dinitrosyl-iron complex binding"/>
    <property type="evidence" value="ECO:0007669"/>
    <property type="project" value="UniProtKB-UniRule"/>
</dbReference>
<dbReference type="GO" id="GO:0046872">
    <property type="term" value="F:metal ion binding"/>
    <property type="evidence" value="ECO:0007669"/>
    <property type="project" value="UniProtKB-KW"/>
</dbReference>
<comment type="PTM">
    <text evidence="11">Upon Fe-S cluster removal intramolecular disulfide bonds are formed.</text>
</comment>
<evidence type="ECO:0000256" key="4">
    <source>
        <dbReference type="ARBA" id="ARBA00022723"/>
    </source>
</evidence>
<comment type="cofactor">
    <cofactor evidence="11">
        <name>[4Fe-4S] cluster</name>
        <dbReference type="ChEBI" id="CHEBI:49883"/>
    </cofactor>
    <text evidence="11">Binds 1 [4Fe-4S] cluster per subunit. Following nitrosylation of the [4Fe-4S] cluster binds 1 [4Fe-8(NO)] cluster per subunit.</text>
</comment>
<dbReference type="Pfam" id="PF02467">
    <property type="entry name" value="Whib"/>
    <property type="match status" value="1"/>
</dbReference>
<evidence type="ECO:0000259" key="12">
    <source>
        <dbReference type="PROSITE" id="PS51674"/>
    </source>
</evidence>
<dbReference type="AlphaFoldDB" id="A0AAE6YGK1"/>
<keyword evidence="8 11" id="KW-0238">DNA-binding</keyword>
<evidence type="ECO:0000313" key="15">
    <source>
        <dbReference type="Proteomes" id="UP000190306"/>
    </source>
</evidence>
<keyword evidence="15" id="KW-1185">Reference proteome</keyword>
<dbReference type="Proteomes" id="UP000190306">
    <property type="component" value="Chromosome"/>
</dbReference>
<keyword evidence="11" id="KW-0963">Cytoplasm</keyword>
<feature type="binding site" evidence="11">
    <location>
        <position position="44"/>
    </location>
    <ligand>
        <name>[4Fe-4S] cluster</name>
        <dbReference type="ChEBI" id="CHEBI:49883"/>
    </ligand>
</feature>
<dbReference type="GO" id="GO:0047134">
    <property type="term" value="F:protein-disulfide reductase [NAD(P)H] activity"/>
    <property type="evidence" value="ECO:0007669"/>
    <property type="project" value="TreeGrafter"/>
</dbReference>
<evidence type="ECO:0000256" key="3">
    <source>
        <dbReference type="ARBA" id="ARBA00022485"/>
    </source>
</evidence>
<evidence type="ECO:0000313" key="13">
    <source>
        <dbReference type="EMBL" id="OOQ48345.1"/>
    </source>
</evidence>
<keyword evidence="4 11" id="KW-0479">Metal-binding</keyword>
<feature type="domain" description="4Fe-4S Wbl-type" evidence="12">
    <location>
        <begin position="15"/>
        <end position="77"/>
    </location>
</feature>
<accession>A0AAE6YGK1</accession>
<dbReference type="EMBL" id="CP050692">
    <property type="protein sequence ID" value="QIT49186.1"/>
    <property type="molecule type" value="Genomic_DNA"/>
</dbReference>
<dbReference type="InterPro" id="IPR003482">
    <property type="entry name" value="Whib"/>
</dbReference>
<keyword evidence="3 11" id="KW-0004">4Fe-4S</keyword>
<feature type="binding site" evidence="11">
    <location>
        <position position="16"/>
    </location>
    <ligand>
        <name>[4Fe-4S] cluster</name>
        <dbReference type="ChEBI" id="CHEBI:49883"/>
    </ligand>
</feature>
<evidence type="ECO:0000256" key="1">
    <source>
        <dbReference type="ARBA" id="ARBA00004496"/>
    </source>
</evidence>
<evidence type="ECO:0000313" key="16">
    <source>
        <dbReference type="Proteomes" id="UP000502504"/>
    </source>
</evidence>
<dbReference type="EMBL" id="LHQL01000014">
    <property type="protein sequence ID" value="OOQ48345.1"/>
    <property type="molecule type" value="Genomic_DNA"/>
</dbReference>
<comment type="PTM">
    <text evidence="11">The Fe-S cluster can be nitrosylated by nitric oxide (NO).</text>
</comment>
<proteinExistence type="inferred from homology"/>
<evidence type="ECO:0000256" key="6">
    <source>
        <dbReference type="ARBA" id="ARBA00023014"/>
    </source>
</evidence>
<gene>
    <name evidence="11" type="primary">whiB</name>
    <name evidence="13" type="ORF">AFM16_31500</name>
    <name evidence="14" type="ORF">HCX60_32055</name>
</gene>
<dbReference type="PANTHER" id="PTHR38839">
    <property type="entry name" value="TRANSCRIPTIONAL REGULATOR WHID-RELATED"/>
    <property type="match status" value="1"/>
</dbReference>
<comment type="similarity">
    <text evidence="2 11">Belongs to the WhiB family.</text>
</comment>
<dbReference type="RefSeq" id="WP_078637156.1">
    <property type="nucleotide sequence ID" value="NZ_CM007717.1"/>
</dbReference>
<dbReference type="HAMAP" id="MF_01479">
    <property type="entry name" value="WhiB"/>
    <property type="match status" value="1"/>
</dbReference>
<name>A0AAE6YGK1_STRAT</name>
<protein>
    <recommendedName>
        <fullName evidence="11">Transcriptional regulator WhiB</fullName>
    </recommendedName>
</protein>
<evidence type="ECO:0000256" key="11">
    <source>
        <dbReference type="HAMAP-Rule" id="MF_01479"/>
    </source>
</evidence>
<organism evidence="14 16">
    <name type="scientific">Streptomyces antibioticus</name>
    <dbReference type="NCBI Taxonomy" id="1890"/>
    <lineage>
        <taxon>Bacteria</taxon>
        <taxon>Bacillati</taxon>
        <taxon>Actinomycetota</taxon>
        <taxon>Actinomycetes</taxon>
        <taxon>Kitasatosporales</taxon>
        <taxon>Streptomycetaceae</taxon>
        <taxon>Streptomyces</taxon>
    </lineage>
</organism>
<dbReference type="GO" id="GO:0003677">
    <property type="term" value="F:DNA binding"/>
    <property type="evidence" value="ECO:0007669"/>
    <property type="project" value="UniProtKB-UniRule"/>
</dbReference>
<feature type="binding site" evidence="11">
    <location>
        <position position="53"/>
    </location>
    <ligand>
        <name>[4Fe-4S] cluster</name>
        <dbReference type="ChEBI" id="CHEBI:49883"/>
    </ligand>
</feature>
<evidence type="ECO:0000256" key="5">
    <source>
        <dbReference type="ARBA" id="ARBA00023004"/>
    </source>
</evidence>
<keyword evidence="7 11" id="KW-0805">Transcription regulation</keyword>
<comment type="subcellular location">
    <subcellularLocation>
        <location evidence="1 11">Cytoplasm</location>
    </subcellularLocation>
</comment>
<evidence type="ECO:0000313" key="14">
    <source>
        <dbReference type="EMBL" id="QIT49186.1"/>
    </source>
</evidence>
<evidence type="ECO:0000256" key="8">
    <source>
        <dbReference type="ARBA" id="ARBA00023125"/>
    </source>
</evidence>
<reference evidence="14 16" key="2">
    <citation type="submission" date="2020-03" db="EMBL/GenBank/DDBJ databases">
        <title>Is there a link between lipid content and antibiotic production in Streptomyces?</title>
        <authorList>
            <person name="David M."/>
            <person name="Lejeune C."/>
            <person name="Abreu S."/>
            <person name="Thibessard A."/>
            <person name="Leblond P."/>
            <person name="Chaminade P."/>
            <person name="Virolle M.-J."/>
        </authorList>
    </citation>
    <scope>NUCLEOTIDE SEQUENCE [LARGE SCALE GENOMIC DNA]</scope>
    <source>
        <strain evidence="14 16">DSM 41481</strain>
    </source>
</reference>
<evidence type="ECO:0000256" key="7">
    <source>
        <dbReference type="ARBA" id="ARBA00023015"/>
    </source>
</evidence>
<keyword evidence="6 11" id="KW-0411">Iron-sulfur</keyword>
<keyword evidence="9 11" id="KW-1015">Disulfide bond</keyword>
<evidence type="ECO:0000256" key="10">
    <source>
        <dbReference type="ARBA" id="ARBA00023163"/>
    </source>
</evidence>
<reference evidence="13 15" key="1">
    <citation type="submission" date="2015-07" db="EMBL/GenBank/DDBJ databases">
        <title>Draft Genome Sequence of Streptomyces antibioticus, IMRU 3720 reveals insights in the evolution of actinomycin biosynthetic gene clusters in Streptomyces.</title>
        <authorList>
            <person name="Crnovcic I."/>
            <person name="Ruckert C."/>
            <person name="Kalinowksi J."/>
            <person name="Keller U."/>
        </authorList>
    </citation>
    <scope>NUCLEOTIDE SEQUENCE [LARGE SCALE GENOMIC DNA]</scope>
    <source>
        <strain evidence="13 15">DSM 41481</strain>
    </source>
</reference>
<dbReference type="GO" id="GO:0005737">
    <property type="term" value="C:cytoplasm"/>
    <property type="evidence" value="ECO:0007669"/>
    <property type="project" value="UniProtKB-SubCell"/>
</dbReference>
<dbReference type="Proteomes" id="UP000502504">
    <property type="component" value="Chromosome"/>
</dbReference>
<evidence type="ECO:0000256" key="9">
    <source>
        <dbReference type="ARBA" id="ARBA00023157"/>
    </source>
</evidence>
<keyword evidence="10 11" id="KW-0804">Transcription</keyword>
<dbReference type="GO" id="GO:0045892">
    <property type="term" value="P:negative regulation of DNA-templated transcription"/>
    <property type="evidence" value="ECO:0007669"/>
    <property type="project" value="TreeGrafter"/>
</dbReference>
<dbReference type="InterPro" id="IPR034768">
    <property type="entry name" value="4FE4S_WBL"/>
</dbReference>
<dbReference type="GO" id="GO:0045454">
    <property type="term" value="P:cell redox homeostasis"/>
    <property type="evidence" value="ECO:0007669"/>
    <property type="project" value="TreeGrafter"/>
</dbReference>